<evidence type="ECO:0000256" key="1">
    <source>
        <dbReference type="SAM" id="MobiDB-lite"/>
    </source>
</evidence>
<dbReference type="Proteomes" id="UP000708805">
    <property type="component" value="Unassembled WGS sequence"/>
</dbReference>
<protein>
    <submittedName>
        <fullName evidence="2">Uncharacterized protein</fullName>
    </submittedName>
</protein>
<dbReference type="EMBL" id="JAGJWT010000025">
    <property type="protein sequence ID" value="MBS9341740.1"/>
    <property type="molecule type" value="Genomic_DNA"/>
</dbReference>
<feature type="region of interest" description="Disordered" evidence="1">
    <location>
        <begin position="1"/>
        <end position="21"/>
    </location>
</feature>
<dbReference type="AlphaFoldDB" id="A0A9X0ZWD9"/>
<feature type="compositionally biased region" description="Basic residues" evidence="1">
    <location>
        <begin position="48"/>
        <end position="60"/>
    </location>
</feature>
<feature type="compositionally biased region" description="Pro residues" evidence="1">
    <location>
        <begin position="1"/>
        <end position="12"/>
    </location>
</feature>
<evidence type="ECO:0000313" key="2">
    <source>
        <dbReference type="EMBL" id="MBS9341740.1"/>
    </source>
</evidence>
<sequence length="60" mass="6615">PTQPESRPPPPTAAAFPLFSLPNSRSSSINARHFPACLQSLPPINPHSIRRPNPHKRQQA</sequence>
<accession>A0A9X0ZWD9</accession>
<gene>
    <name evidence="2" type="ORF">J8641_13275</name>
</gene>
<proteinExistence type="predicted"/>
<dbReference type="RefSeq" id="WP_214038657.1">
    <property type="nucleotide sequence ID" value="NZ_JAGJWT010000025.1"/>
</dbReference>
<feature type="region of interest" description="Disordered" evidence="1">
    <location>
        <begin position="40"/>
        <end position="60"/>
    </location>
</feature>
<comment type="caution">
    <text evidence="2">The sequence shown here is derived from an EMBL/GenBank/DDBJ whole genome shotgun (WGS) entry which is preliminary data.</text>
</comment>
<reference evidence="2" key="1">
    <citation type="submission" date="2021-04" db="EMBL/GenBank/DDBJ databases">
        <title>Genomic characterization of endocarditis-associated Neisseria elongata subsp. nitroreducens.</title>
        <authorList>
            <person name="Schorner M."/>
            <person name="Passarelli-Araujo H."/>
            <person name="Scheffer M."/>
            <person name="Barazzetti F."/>
            <person name="Martins J."/>
            <person name="Machado H."/>
            <person name="Palmeiro J."/>
            <person name="Bazzo M."/>
        </authorList>
    </citation>
    <scope>NUCLEOTIDE SEQUENCE</scope>
    <source>
        <strain evidence="2">Nel_M001</strain>
    </source>
</reference>
<organism evidence="2 3">
    <name type="scientific">Neisseria elongata subsp. nitroreducens</name>
    <dbReference type="NCBI Taxonomy" id="90367"/>
    <lineage>
        <taxon>Bacteria</taxon>
        <taxon>Pseudomonadati</taxon>
        <taxon>Pseudomonadota</taxon>
        <taxon>Betaproteobacteria</taxon>
        <taxon>Neisseriales</taxon>
        <taxon>Neisseriaceae</taxon>
        <taxon>Neisseria</taxon>
    </lineage>
</organism>
<evidence type="ECO:0000313" key="3">
    <source>
        <dbReference type="Proteomes" id="UP000708805"/>
    </source>
</evidence>
<feature type="non-terminal residue" evidence="2">
    <location>
        <position position="1"/>
    </location>
</feature>
<name>A0A9X0ZWD9_NEIEL</name>